<dbReference type="InterPro" id="IPR019319">
    <property type="entry name" value="Plg-R(KT)"/>
</dbReference>
<dbReference type="Pfam" id="PF10166">
    <property type="entry name" value="DUF2368"/>
    <property type="match status" value="1"/>
</dbReference>
<reference evidence="1" key="1">
    <citation type="submission" date="2023-07" db="EMBL/GenBank/DDBJ databases">
        <authorList>
            <consortium name="CYATHOMIX"/>
        </authorList>
    </citation>
    <scope>NUCLEOTIDE SEQUENCE</scope>
    <source>
        <strain evidence="1">N/A</strain>
    </source>
</reference>
<sequence length="150" mass="17563">MGSNLSLPSPSAAAKYLHFYTELEKTRIERQLAIEQLLEQRRRAYKLAEEREKLKWTASGGGIMMMFCVFSWMHHKNMMHLLPIFVAVPYLGYEAHYCYGDKLALIDKAAKQIRTEKIDELVPSAISVEDVRKRIEELRQIREDEKYLAQ</sequence>
<dbReference type="GO" id="GO:0005886">
    <property type="term" value="C:plasma membrane"/>
    <property type="evidence" value="ECO:0007669"/>
    <property type="project" value="InterPro"/>
</dbReference>
<dbReference type="PANTHER" id="PTHR13411">
    <property type="entry name" value="PLASMINOGEN RECEPTOR (KT)"/>
    <property type="match status" value="1"/>
</dbReference>
<evidence type="ECO:0000313" key="2">
    <source>
        <dbReference type="Proteomes" id="UP001176961"/>
    </source>
</evidence>
<protein>
    <recommendedName>
        <fullName evidence="3">Plasminogen receptor (KT)</fullName>
    </recommendedName>
</protein>
<dbReference type="PANTHER" id="PTHR13411:SF5">
    <property type="entry name" value="PROTEIN CBR-TAG-281"/>
    <property type="match status" value="1"/>
</dbReference>
<proteinExistence type="predicted"/>
<dbReference type="AlphaFoldDB" id="A0AA36HD99"/>
<gene>
    <name evidence="1" type="ORF">CYNAS_LOCUS20113</name>
</gene>
<dbReference type="EMBL" id="CATQJL010000316">
    <property type="protein sequence ID" value="CAJ0608130.1"/>
    <property type="molecule type" value="Genomic_DNA"/>
</dbReference>
<keyword evidence="2" id="KW-1185">Reference proteome</keyword>
<evidence type="ECO:0000313" key="1">
    <source>
        <dbReference type="EMBL" id="CAJ0608130.1"/>
    </source>
</evidence>
<evidence type="ECO:0008006" key="3">
    <source>
        <dbReference type="Google" id="ProtNLM"/>
    </source>
</evidence>
<dbReference type="Proteomes" id="UP001176961">
    <property type="component" value="Unassembled WGS sequence"/>
</dbReference>
<comment type="caution">
    <text evidence="1">The sequence shown here is derived from an EMBL/GenBank/DDBJ whole genome shotgun (WGS) entry which is preliminary data.</text>
</comment>
<accession>A0AA36HD99</accession>
<name>A0AA36HD99_CYLNA</name>
<organism evidence="1 2">
    <name type="scientific">Cylicocyclus nassatus</name>
    <name type="common">Nematode worm</name>
    <dbReference type="NCBI Taxonomy" id="53992"/>
    <lineage>
        <taxon>Eukaryota</taxon>
        <taxon>Metazoa</taxon>
        <taxon>Ecdysozoa</taxon>
        <taxon>Nematoda</taxon>
        <taxon>Chromadorea</taxon>
        <taxon>Rhabditida</taxon>
        <taxon>Rhabditina</taxon>
        <taxon>Rhabditomorpha</taxon>
        <taxon>Strongyloidea</taxon>
        <taxon>Strongylidae</taxon>
        <taxon>Cylicocyclus</taxon>
    </lineage>
</organism>